<proteinExistence type="predicted"/>
<organism evidence="2 3">
    <name type="scientific">Patagioenas fasciata monilis</name>
    <dbReference type="NCBI Taxonomy" id="372326"/>
    <lineage>
        <taxon>Eukaryota</taxon>
        <taxon>Metazoa</taxon>
        <taxon>Chordata</taxon>
        <taxon>Craniata</taxon>
        <taxon>Vertebrata</taxon>
        <taxon>Euteleostomi</taxon>
        <taxon>Archelosauria</taxon>
        <taxon>Archosauria</taxon>
        <taxon>Dinosauria</taxon>
        <taxon>Saurischia</taxon>
        <taxon>Theropoda</taxon>
        <taxon>Coelurosauria</taxon>
        <taxon>Aves</taxon>
        <taxon>Neognathae</taxon>
        <taxon>Neoaves</taxon>
        <taxon>Columbimorphae</taxon>
        <taxon>Columbiformes</taxon>
        <taxon>Columbidae</taxon>
        <taxon>Patagioenas</taxon>
    </lineage>
</organism>
<keyword evidence="3" id="KW-1185">Reference proteome</keyword>
<feature type="chain" id="PRO_5012934729" evidence="1">
    <location>
        <begin position="20"/>
        <end position="66"/>
    </location>
</feature>
<evidence type="ECO:0000313" key="3">
    <source>
        <dbReference type="Proteomes" id="UP000190648"/>
    </source>
</evidence>
<evidence type="ECO:0000256" key="1">
    <source>
        <dbReference type="SAM" id="SignalP"/>
    </source>
</evidence>
<sequence>MSKQLLLILVSPRIPVALPTPDKSHDVVAVNHSGEDEQGQHQVGTAFISSGKDLIEIIYYDAVFYQ</sequence>
<keyword evidence="1" id="KW-0732">Signal</keyword>
<comment type="caution">
    <text evidence="2">The sequence shown here is derived from an EMBL/GenBank/DDBJ whole genome shotgun (WGS) entry which is preliminary data.</text>
</comment>
<dbReference type="AlphaFoldDB" id="A0A1V4JHQ1"/>
<reference evidence="2 3" key="1">
    <citation type="submission" date="2016-02" db="EMBL/GenBank/DDBJ databases">
        <title>Band-tailed pigeon sequencing and assembly.</title>
        <authorList>
            <person name="Soares A.E."/>
            <person name="Novak B.J."/>
            <person name="Rice E.S."/>
            <person name="O'Connell B."/>
            <person name="Chang D."/>
            <person name="Weber S."/>
            <person name="Shapiro B."/>
        </authorList>
    </citation>
    <scope>NUCLEOTIDE SEQUENCE [LARGE SCALE GENOMIC DNA]</scope>
    <source>
        <strain evidence="2">BTP2013</strain>
        <tissue evidence="2">Blood</tissue>
    </source>
</reference>
<accession>A0A1V4JHQ1</accession>
<evidence type="ECO:0000313" key="2">
    <source>
        <dbReference type="EMBL" id="OPJ71729.1"/>
    </source>
</evidence>
<feature type="signal peptide" evidence="1">
    <location>
        <begin position="1"/>
        <end position="19"/>
    </location>
</feature>
<protein>
    <submittedName>
        <fullName evidence="2">Uncharacterized protein</fullName>
    </submittedName>
</protein>
<gene>
    <name evidence="2" type="ORF">AV530_020016</name>
</gene>
<dbReference type="EMBL" id="LSYS01007350">
    <property type="protein sequence ID" value="OPJ71729.1"/>
    <property type="molecule type" value="Genomic_DNA"/>
</dbReference>
<dbReference type="Proteomes" id="UP000190648">
    <property type="component" value="Unassembled WGS sequence"/>
</dbReference>
<name>A0A1V4JHQ1_PATFA</name>